<feature type="region of interest" description="Disordered" evidence="6">
    <location>
        <begin position="226"/>
        <end position="256"/>
    </location>
</feature>
<proteinExistence type="inferred from homology"/>
<evidence type="ECO:0000313" key="7">
    <source>
        <dbReference type="EMBL" id="CAI2717977.1"/>
    </source>
</evidence>
<evidence type="ECO:0000256" key="4">
    <source>
        <dbReference type="ARBA" id="ARBA00023136"/>
    </source>
</evidence>
<comment type="similarity">
    <text evidence="5">Belongs to the FliO/MopB family.</text>
</comment>
<protein>
    <recommendedName>
        <fullName evidence="5">Flagellar protein</fullName>
    </recommendedName>
</protein>
<evidence type="ECO:0000256" key="1">
    <source>
        <dbReference type="ARBA" id="ARBA00022475"/>
    </source>
</evidence>
<evidence type="ECO:0000256" key="2">
    <source>
        <dbReference type="ARBA" id="ARBA00022692"/>
    </source>
</evidence>
<reference evidence="7 8" key="1">
    <citation type="submission" date="2022-09" db="EMBL/GenBank/DDBJ databases">
        <authorList>
            <person name="Kop L."/>
        </authorList>
    </citation>
    <scope>NUCLEOTIDE SEQUENCE [LARGE SCALE GENOMIC DNA]</scope>
    <source>
        <strain evidence="7 8">347</strain>
    </source>
</reference>
<comment type="subcellular location">
    <subcellularLocation>
        <location evidence="5">Cell membrane</location>
    </subcellularLocation>
    <subcellularLocation>
        <location evidence="5">Bacterial flagellum basal body</location>
    </subcellularLocation>
</comment>
<dbReference type="EMBL" id="OX336137">
    <property type="protein sequence ID" value="CAI2717977.1"/>
    <property type="molecule type" value="Genomic_DNA"/>
</dbReference>
<keyword evidence="7" id="KW-0966">Cell projection</keyword>
<dbReference type="InterPro" id="IPR022781">
    <property type="entry name" value="Flagellar_biosynth_FliO"/>
</dbReference>
<keyword evidence="7" id="KW-0282">Flagellum</keyword>
<sequence length="467" mass="51388">MRLHRYCWVWALALNLLCAGIAGALPLTEYNKLRDVAVRHTQDGLHIQLQFRQPPTNYEAPVFFKNSVQIDLPFAYLAPAKQYFPIGDDEVRQVYASQFSKELLRIRLILADRNPGLAGRLEVKRDGNNLEVHVWKAGSVQEKSHLVPPPKNNEEDPLSEFLASAPSHSTQIKTPGQSSGVSKSNSNPENEDPFLDLLTEAKPEPQAVASESIPKKETLSDMVGTAFRKDGKVKNKQGAGPSTSKHQDNDSLASKETAEGPDILSAGVKMAYTLALVLGVMFLLFHLFKKFVWKNGVFGSENKPIKVLSTGFLGPKKSIALVDVAGEILVLGIANENISLLANVEDPDQIDLIRGKKSVKKTSSVSPSPENELDPISEEEAMVTPSVPKTMHETATATAEKPVVTVPPQKRVDSYESVVKKNKTTNPFPDFVKQFAETEDDAGRTDAGSVKDIEYRLKKTLRKNRGV</sequence>
<name>A0ABN8VVZ1_9BACT</name>
<keyword evidence="5" id="KW-0975">Bacterial flagellum</keyword>
<dbReference type="Pfam" id="PF04347">
    <property type="entry name" value="FliO"/>
    <property type="match status" value="1"/>
</dbReference>
<keyword evidence="8" id="KW-1185">Reference proteome</keyword>
<evidence type="ECO:0000256" key="6">
    <source>
        <dbReference type="SAM" id="MobiDB-lite"/>
    </source>
</evidence>
<feature type="region of interest" description="Disordered" evidence="6">
    <location>
        <begin position="167"/>
        <end position="194"/>
    </location>
</feature>
<keyword evidence="7" id="KW-0969">Cilium</keyword>
<accession>A0ABN8VVZ1</accession>
<dbReference type="Proteomes" id="UP001157733">
    <property type="component" value="Chromosome"/>
</dbReference>
<keyword evidence="1 5" id="KW-1003">Cell membrane</keyword>
<keyword evidence="3 5" id="KW-1133">Transmembrane helix</keyword>
<evidence type="ECO:0000256" key="3">
    <source>
        <dbReference type="ARBA" id="ARBA00022989"/>
    </source>
</evidence>
<feature type="transmembrane region" description="Helical" evidence="5">
    <location>
        <begin position="270"/>
        <end position="288"/>
    </location>
</feature>
<keyword evidence="2 5" id="KW-0812">Transmembrane</keyword>
<feature type="compositionally biased region" description="Polar residues" evidence="6">
    <location>
        <begin position="240"/>
        <end position="254"/>
    </location>
</feature>
<evidence type="ECO:0000313" key="8">
    <source>
        <dbReference type="Proteomes" id="UP001157733"/>
    </source>
</evidence>
<keyword evidence="4 5" id="KW-0472">Membrane</keyword>
<evidence type="ECO:0000256" key="5">
    <source>
        <dbReference type="RuleBase" id="RU362064"/>
    </source>
</evidence>
<organism evidence="7 8">
    <name type="scientific">Nitrospina watsonii</name>
    <dbReference type="NCBI Taxonomy" id="1323948"/>
    <lineage>
        <taxon>Bacteria</taxon>
        <taxon>Pseudomonadati</taxon>
        <taxon>Nitrospinota/Tectimicrobiota group</taxon>
        <taxon>Nitrospinota</taxon>
        <taxon>Nitrospinia</taxon>
        <taxon>Nitrospinales</taxon>
        <taxon>Nitrospinaceae</taxon>
        <taxon>Nitrospina</taxon>
    </lineage>
</organism>
<dbReference type="NCBIfam" id="TIGR03500">
    <property type="entry name" value="FliO_TIGR"/>
    <property type="match status" value="1"/>
</dbReference>
<gene>
    <name evidence="7" type="ORF">NSPWAT_1118</name>
</gene>
<feature type="compositionally biased region" description="Polar residues" evidence="6">
    <location>
        <begin position="167"/>
        <end position="188"/>
    </location>
</feature>